<protein>
    <recommendedName>
        <fullName evidence="4">G domain-containing protein</fullName>
    </recommendedName>
</protein>
<dbReference type="SUPFAM" id="SSF52540">
    <property type="entry name" value="P-loop containing nucleoside triphosphate hydrolases"/>
    <property type="match status" value="1"/>
</dbReference>
<evidence type="ECO:0000256" key="1">
    <source>
        <dbReference type="SAM" id="MobiDB-lite"/>
    </source>
</evidence>
<dbReference type="Bgee" id="ENSLOCG00000000131">
    <property type="expression patterns" value="Expressed in intestine and 8 other cell types or tissues"/>
</dbReference>
<dbReference type="GO" id="GO:0006955">
    <property type="term" value="P:immune response"/>
    <property type="evidence" value="ECO:0000318"/>
    <property type="project" value="GO_Central"/>
</dbReference>
<dbReference type="InParanoid" id="W5LVI5"/>
<dbReference type="PANTHER" id="PTHR14241:SF1">
    <property type="entry name" value="INTERFERON-INDUCED PROTEIN 44-RELATED"/>
    <property type="match status" value="1"/>
</dbReference>
<name>W5LVI5_LEPOC</name>
<dbReference type="HOGENOM" id="CLU_1481501_0_0_1"/>
<dbReference type="STRING" id="7918.ENSLOCP00000000142"/>
<dbReference type="AlphaFoldDB" id="W5LVI5"/>
<dbReference type="Proteomes" id="UP000018468">
    <property type="component" value="Unassembled WGS sequence"/>
</dbReference>
<reference evidence="2" key="3">
    <citation type="submission" date="2025-09" db="UniProtKB">
        <authorList>
            <consortium name="Ensembl"/>
        </authorList>
    </citation>
    <scope>IDENTIFICATION</scope>
</reference>
<accession>W5LVI5</accession>
<dbReference type="OMA" id="RVEDRAN"/>
<sequence>MDFSCMQIRPWLFFETEMGNLSSTSESEPEPESESELDKPWREILWSKEEKERLMEEIRTLTPRYTEAKELRIMMTGQITAGKSSYINTIDSVFQGHLTSQALAGKDEHSFTKKFNPFRVEDRANGEGDGVLPFVIYDVMGIDKIVQSPDDFISVVKGHIKDGYKVSCTDNASPFHPITAFG</sequence>
<evidence type="ECO:0000313" key="3">
    <source>
        <dbReference type="Proteomes" id="UP000018468"/>
    </source>
</evidence>
<dbReference type="Gene3D" id="3.40.50.300">
    <property type="entry name" value="P-loop containing nucleotide triphosphate hydrolases"/>
    <property type="match status" value="1"/>
</dbReference>
<reference evidence="2" key="2">
    <citation type="submission" date="2025-08" db="UniProtKB">
        <authorList>
            <consortium name="Ensembl"/>
        </authorList>
    </citation>
    <scope>IDENTIFICATION</scope>
</reference>
<keyword evidence="3" id="KW-1185">Reference proteome</keyword>
<reference evidence="3" key="1">
    <citation type="submission" date="2011-12" db="EMBL/GenBank/DDBJ databases">
        <title>The Draft Genome of Lepisosteus oculatus.</title>
        <authorList>
            <consortium name="The Broad Institute Genome Assembly &amp; Analysis Group"/>
            <consortium name="Computational R&amp;D Group"/>
            <consortium name="and Sequencing Platform"/>
            <person name="Di Palma F."/>
            <person name="Alfoldi J."/>
            <person name="Johnson J."/>
            <person name="Berlin A."/>
            <person name="Gnerre S."/>
            <person name="Jaffe D."/>
            <person name="MacCallum I."/>
            <person name="Young S."/>
            <person name="Walker B.J."/>
            <person name="Lander E.S."/>
            <person name="Lindblad-Toh K."/>
        </authorList>
    </citation>
    <scope>NUCLEOTIDE SEQUENCE [LARGE SCALE GENOMIC DNA]</scope>
</reference>
<evidence type="ECO:0000313" key="2">
    <source>
        <dbReference type="Ensembl" id="ENSLOCP00000000142.1"/>
    </source>
</evidence>
<dbReference type="GeneTree" id="ENSGT00940000160560"/>
<dbReference type="Ensembl" id="ENSLOCT00000000142.1">
    <property type="protein sequence ID" value="ENSLOCP00000000142.1"/>
    <property type="gene ID" value="ENSLOCG00000000131.1"/>
</dbReference>
<dbReference type="InterPro" id="IPR027417">
    <property type="entry name" value="P-loop_NTPase"/>
</dbReference>
<organism evidence="2 3">
    <name type="scientific">Lepisosteus oculatus</name>
    <name type="common">Spotted gar</name>
    <dbReference type="NCBI Taxonomy" id="7918"/>
    <lineage>
        <taxon>Eukaryota</taxon>
        <taxon>Metazoa</taxon>
        <taxon>Chordata</taxon>
        <taxon>Craniata</taxon>
        <taxon>Vertebrata</taxon>
        <taxon>Euteleostomi</taxon>
        <taxon>Actinopterygii</taxon>
        <taxon>Neopterygii</taxon>
        <taxon>Holostei</taxon>
        <taxon>Semionotiformes</taxon>
        <taxon>Lepisosteidae</taxon>
        <taxon>Lepisosteus</taxon>
    </lineage>
</organism>
<evidence type="ECO:0008006" key="4">
    <source>
        <dbReference type="Google" id="ProtNLM"/>
    </source>
</evidence>
<feature type="region of interest" description="Disordered" evidence="1">
    <location>
        <begin position="20"/>
        <end position="40"/>
    </location>
</feature>
<dbReference type="PANTHER" id="PTHR14241">
    <property type="entry name" value="INTERFERON-INDUCED PROTEIN 44"/>
    <property type="match status" value="1"/>
</dbReference>
<proteinExistence type="predicted"/>